<evidence type="ECO:0000256" key="3">
    <source>
        <dbReference type="ARBA" id="ARBA00022481"/>
    </source>
</evidence>
<proteinExistence type="predicted"/>
<keyword evidence="5" id="KW-0396">Initiation factor</keyword>
<feature type="compositionally biased region" description="Gly residues" evidence="12">
    <location>
        <begin position="685"/>
        <end position="698"/>
    </location>
</feature>
<dbReference type="PROSITE" id="PS50102">
    <property type="entry name" value="RRM"/>
    <property type="match status" value="1"/>
</dbReference>
<evidence type="ECO:0000313" key="15">
    <source>
        <dbReference type="Proteomes" id="UP000663860"/>
    </source>
</evidence>
<keyword evidence="4" id="KW-0963">Cytoplasm</keyword>
<feature type="compositionally biased region" description="Low complexity" evidence="12">
    <location>
        <begin position="359"/>
        <end position="382"/>
    </location>
</feature>
<accession>A0A814BPT2</accession>
<keyword evidence="7 11" id="KW-0694">RNA-binding</keyword>
<feature type="compositionally biased region" description="Polar residues" evidence="12">
    <location>
        <begin position="224"/>
        <end position="246"/>
    </location>
</feature>
<name>A0A814BPT2_9BILA</name>
<evidence type="ECO:0000256" key="9">
    <source>
        <dbReference type="ARBA" id="ARBA00022990"/>
    </source>
</evidence>
<feature type="compositionally biased region" description="Polar residues" evidence="12">
    <location>
        <begin position="599"/>
        <end position="621"/>
    </location>
</feature>
<feature type="compositionally biased region" description="Basic and acidic residues" evidence="12">
    <location>
        <begin position="1"/>
        <end position="11"/>
    </location>
</feature>
<feature type="compositionally biased region" description="Gly residues" evidence="12">
    <location>
        <begin position="310"/>
        <end position="323"/>
    </location>
</feature>
<keyword evidence="9" id="KW-0007">Acetylation</keyword>
<comment type="function">
    <text evidence="10">Stimulates the RNA helicase activity of EIF4A in the translation initiation complex. Binds weakly mRNA.</text>
</comment>
<dbReference type="CDD" id="cd12401">
    <property type="entry name" value="RRM_eIF4H"/>
    <property type="match status" value="1"/>
</dbReference>
<dbReference type="SMART" id="SM00360">
    <property type="entry name" value="RRM"/>
    <property type="match status" value="1"/>
</dbReference>
<feature type="compositionally biased region" description="Polar residues" evidence="12">
    <location>
        <begin position="522"/>
        <end position="545"/>
    </location>
</feature>
<feature type="compositionally biased region" description="Polar residues" evidence="12">
    <location>
        <begin position="659"/>
        <end position="676"/>
    </location>
</feature>
<comment type="caution">
    <text evidence="14">The sequence shown here is derived from an EMBL/GenBank/DDBJ whole genome shotgun (WGS) entry which is preliminary data.</text>
</comment>
<organism evidence="14 15">
    <name type="scientific">Adineta steineri</name>
    <dbReference type="NCBI Taxonomy" id="433720"/>
    <lineage>
        <taxon>Eukaryota</taxon>
        <taxon>Metazoa</taxon>
        <taxon>Spiralia</taxon>
        <taxon>Gnathifera</taxon>
        <taxon>Rotifera</taxon>
        <taxon>Eurotatoria</taxon>
        <taxon>Bdelloidea</taxon>
        <taxon>Adinetida</taxon>
        <taxon>Adinetidae</taxon>
        <taxon>Adineta</taxon>
    </lineage>
</organism>
<feature type="region of interest" description="Disordered" evidence="12">
    <location>
        <begin position="128"/>
        <end position="451"/>
    </location>
</feature>
<protein>
    <recommendedName>
        <fullName evidence="2">Eukaryotic translation initiation factor 4H</fullName>
    </recommendedName>
</protein>
<dbReference type="GO" id="GO:0003723">
    <property type="term" value="F:RNA binding"/>
    <property type="evidence" value="ECO:0007669"/>
    <property type="project" value="UniProtKB-UniRule"/>
</dbReference>
<evidence type="ECO:0000256" key="1">
    <source>
        <dbReference type="ARBA" id="ARBA00004556"/>
    </source>
</evidence>
<dbReference type="InterPro" id="IPR035979">
    <property type="entry name" value="RBD_domain_sf"/>
</dbReference>
<feature type="compositionally biased region" description="Polar residues" evidence="12">
    <location>
        <begin position="796"/>
        <end position="805"/>
    </location>
</feature>
<feature type="compositionally biased region" description="Gly residues" evidence="12">
    <location>
        <begin position="23"/>
        <end position="32"/>
    </location>
</feature>
<keyword evidence="6" id="KW-0597">Phosphoprotein</keyword>
<reference evidence="14" key="1">
    <citation type="submission" date="2021-02" db="EMBL/GenBank/DDBJ databases">
        <authorList>
            <person name="Nowell W R."/>
        </authorList>
    </citation>
    <scope>NUCLEOTIDE SEQUENCE</scope>
</reference>
<dbReference type="GO" id="GO:0048471">
    <property type="term" value="C:perinuclear region of cytoplasm"/>
    <property type="evidence" value="ECO:0007669"/>
    <property type="project" value="UniProtKB-SubCell"/>
</dbReference>
<evidence type="ECO:0000256" key="8">
    <source>
        <dbReference type="ARBA" id="ARBA00022917"/>
    </source>
</evidence>
<evidence type="ECO:0000259" key="13">
    <source>
        <dbReference type="PROSITE" id="PS50102"/>
    </source>
</evidence>
<dbReference type="InterPro" id="IPR012677">
    <property type="entry name" value="Nucleotide-bd_a/b_plait_sf"/>
</dbReference>
<dbReference type="AlphaFoldDB" id="A0A814BPT2"/>
<evidence type="ECO:0000256" key="11">
    <source>
        <dbReference type="PROSITE-ProRule" id="PRU00176"/>
    </source>
</evidence>
<evidence type="ECO:0000256" key="10">
    <source>
        <dbReference type="ARBA" id="ARBA00025462"/>
    </source>
</evidence>
<dbReference type="EMBL" id="CAJNOE010000114">
    <property type="protein sequence ID" value="CAF0931655.1"/>
    <property type="molecule type" value="Genomic_DNA"/>
</dbReference>
<dbReference type="Proteomes" id="UP000663860">
    <property type="component" value="Unassembled WGS sequence"/>
</dbReference>
<dbReference type="PANTHER" id="PTHR23236">
    <property type="entry name" value="EUKARYOTIC TRANSLATION INITIATION FACTOR 4B/4H"/>
    <property type="match status" value="1"/>
</dbReference>
<evidence type="ECO:0000256" key="6">
    <source>
        <dbReference type="ARBA" id="ARBA00022553"/>
    </source>
</evidence>
<feature type="domain" description="RRM" evidence="13">
    <location>
        <begin position="44"/>
        <end position="121"/>
    </location>
</feature>
<evidence type="ECO:0000313" key="14">
    <source>
        <dbReference type="EMBL" id="CAF0931655.1"/>
    </source>
</evidence>
<dbReference type="PANTHER" id="PTHR23236:SF11">
    <property type="entry name" value="EUKARYOTIC TRANSLATION INITIATION FACTOR 4H"/>
    <property type="match status" value="1"/>
</dbReference>
<evidence type="ECO:0000256" key="7">
    <source>
        <dbReference type="ARBA" id="ARBA00022884"/>
    </source>
</evidence>
<evidence type="ECO:0000256" key="5">
    <source>
        <dbReference type="ARBA" id="ARBA00022540"/>
    </source>
</evidence>
<dbReference type="InterPro" id="IPR000504">
    <property type="entry name" value="RRM_dom"/>
</dbReference>
<gene>
    <name evidence="14" type="ORF">IZO911_LOCUS13905</name>
</gene>
<feature type="region of interest" description="Disordered" evidence="12">
    <location>
        <begin position="1"/>
        <end position="35"/>
    </location>
</feature>
<dbReference type="InterPro" id="IPR034229">
    <property type="entry name" value="eIF4H_RRM"/>
</dbReference>
<feature type="compositionally biased region" description="Polar residues" evidence="12">
    <location>
        <begin position="701"/>
        <end position="716"/>
    </location>
</feature>
<feature type="compositionally biased region" description="Low complexity" evidence="12">
    <location>
        <begin position="734"/>
        <end position="757"/>
    </location>
</feature>
<dbReference type="Gene3D" id="3.30.70.330">
    <property type="match status" value="1"/>
</dbReference>
<keyword evidence="3" id="KW-0488">Methylation</keyword>
<feature type="compositionally biased region" description="Polar residues" evidence="12">
    <location>
        <begin position="284"/>
        <end position="301"/>
    </location>
</feature>
<dbReference type="SUPFAM" id="SSF54928">
    <property type="entry name" value="RNA-binding domain, RBD"/>
    <property type="match status" value="1"/>
</dbReference>
<dbReference type="GO" id="GO:0003743">
    <property type="term" value="F:translation initiation factor activity"/>
    <property type="evidence" value="ECO:0007669"/>
    <property type="project" value="UniProtKB-KW"/>
</dbReference>
<evidence type="ECO:0000256" key="2">
    <source>
        <dbReference type="ARBA" id="ARBA00013856"/>
    </source>
</evidence>
<comment type="subcellular location">
    <subcellularLocation>
        <location evidence="1">Cytoplasm</location>
        <location evidence="1">Perinuclear region</location>
    </subcellularLocation>
</comment>
<evidence type="ECO:0000256" key="12">
    <source>
        <dbReference type="SAM" id="MobiDB-lite"/>
    </source>
</evidence>
<feature type="compositionally biased region" description="Polar residues" evidence="12">
    <location>
        <begin position="326"/>
        <end position="341"/>
    </location>
</feature>
<feature type="compositionally biased region" description="Basic and acidic residues" evidence="12">
    <location>
        <begin position="129"/>
        <end position="141"/>
    </location>
</feature>
<dbReference type="Pfam" id="PF00076">
    <property type="entry name" value="RRM_1"/>
    <property type="match status" value="1"/>
</dbReference>
<feature type="compositionally biased region" description="Polar residues" evidence="12">
    <location>
        <begin position="421"/>
        <end position="430"/>
    </location>
</feature>
<evidence type="ECO:0000256" key="4">
    <source>
        <dbReference type="ARBA" id="ARBA00022490"/>
    </source>
</evidence>
<feature type="region of interest" description="Disordered" evidence="12">
    <location>
        <begin position="514"/>
        <end position="829"/>
    </location>
</feature>
<keyword evidence="8" id="KW-0648">Protein biosynthesis</keyword>
<sequence>MPSRDSKRNQHDNYNTYGYANQRGGGGGGGGAPRNHVVPTEPPFTAYIGNAPDTMVQGDFENHLFVGLKIKQVRLVRDRQTDRFRGFAYVDFDDAESLRRAIELDGTCINDRSIRIDVAARPLGAIKSEGFRNKPGFESRDGRRHPSGNSNNGLHQGGRNTNNYRQQEVSENVEEGYTDGYYTERPRRTSGSGRTNERRNSHTQQSKTPPRKASNDDVFVAPDTPTSNEDGTDHGTTTIVRQQSRNWADCPIDETVTEPSPPPSATNAYGGDDFQVVRNKNPKPRTNQQSSSRPMSGNQSVRGRNNGNYHRGGGAPQMSGGRGYYNQFSPQYSNQAQQFYHHQQAPPPPLHMGLSYHVNNNNNNTNTNRQRLNSNRSNNSRSYPDNSGRIRKGNSETLPDVDNSSVAAENRPRLQLLPRSQKLSSSTDDNPTPEPGARNSNIFGVGKPRDERDPKIAELEKHIEEVVEKEQHVPRTKSTASNESTDGVINRRLALFGSFFLNKVIIVKVTGFESRDGRRHPSGNSNNGLHQGSRNTNNYRQQEVSENVEEGYTDGYYTERPRRTSGSGRTNERRNSHTQQSKTPPRKASNDDVFVAPDTPTSNEDGTDHGTTTIVRQQSRNWADCPIDETVTEPSPPPSATNAYGGDDFQVVRNKNPKPRTNQQSSSRPMSGNQSVRGRNNGNYHRGGGAPQMSGGHGYYNQFSPQYSNQAQQFYHHQQAPPPPLHMGLSYHVNNNNNNANTNRQRLNSNRSNNSRSYPDNSGRIRKGNSETLPDVDNSSVAAENRPRLQLLPRSQKLSSSTDDNPTPEPGARNSNIFGVGKPRDERDPKIAELEKHIEEVVEKEQHVPRTKSTASNESTDDVIKYVLLSYI</sequence>
<feature type="compositionally biased region" description="Polar residues" evidence="12">
    <location>
        <begin position="147"/>
        <end position="170"/>
    </location>
</feature>